<evidence type="ECO:0008006" key="3">
    <source>
        <dbReference type="Google" id="ProtNLM"/>
    </source>
</evidence>
<keyword evidence="2" id="KW-1185">Reference proteome</keyword>
<evidence type="ECO:0000313" key="1">
    <source>
        <dbReference type="EMBL" id="NDU95570.1"/>
    </source>
</evidence>
<proteinExistence type="predicted"/>
<dbReference type="EMBL" id="JAAFZH010000004">
    <property type="protein sequence ID" value="NDU95570.1"/>
    <property type="molecule type" value="Genomic_DNA"/>
</dbReference>
<evidence type="ECO:0000313" key="2">
    <source>
        <dbReference type="Proteomes" id="UP000474175"/>
    </source>
</evidence>
<protein>
    <recommendedName>
        <fullName evidence="3">DUF1570 domain-containing protein</fullName>
    </recommendedName>
</protein>
<sequence>MRKRVLLRYVLSLLIALPIGFLLLYPQVVRCIRIDQSDSFRLLGHRSSGIYISRLARPNQERQLQQHIQAAYHRIKKFWGKKQGTAILIYCPTQDEYQQYCVGGEGAGCSVGTPWGDSYLVLGPDGNNTDVIAHELCHDELFARLGWWQVKRQIPQWFNEGLALMVDYRFSSPSTWEHPDTTQTDNNLFPEEMPLSFPARPMIKLTDLETTRDFFSGDYAHVMLAYQTAAQEVTRWLSVVGQPGVPALATVIANGEPFAHAYQRLERSSRKKTQQIH</sequence>
<name>A0A6L9L580_9BACT</name>
<dbReference type="AlphaFoldDB" id="A0A6L9L580"/>
<dbReference type="Proteomes" id="UP000474175">
    <property type="component" value="Unassembled WGS sequence"/>
</dbReference>
<comment type="caution">
    <text evidence="1">The sequence shown here is derived from an EMBL/GenBank/DDBJ whole genome shotgun (WGS) entry which is preliminary data.</text>
</comment>
<gene>
    <name evidence="1" type="ORF">GK108_11850</name>
</gene>
<dbReference type="RefSeq" id="WP_163947856.1">
    <property type="nucleotide sequence ID" value="NZ_JAAFZH010000004.1"/>
</dbReference>
<reference evidence="1 2" key="1">
    <citation type="submission" date="2020-02" db="EMBL/GenBank/DDBJ databases">
        <title>Draft genome sequence of two Spirosoma agri KCTC 52727 and Spirosoma terrae KCTC 52035.</title>
        <authorList>
            <person name="Rojas J."/>
            <person name="Ambika Manirajan B."/>
            <person name="Suarez C."/>
            <person name="Ratering S."/>
            <person name="Schnell S."/>
        </authorList>
    </citation>
    <scope>NUCLEOTIDE SEQUENCE [LARGE SCALE GENOMIC DNA]</scope>
    <source>
        <strain evidence="1 2">KCTC 52035</strain>
    </source>
</reference>
<accession>A0A6L9L580</accession>
<organism evidence="1 2">
    <name type="scientific">Spirosoma terrae</name>
    <dbReference type="NCBI Taxonomy" id="1968276"/>
    <lineage>
        <taxon>Bacteria</taxon>
        <taxon>Pseudomonadati</taxon>
        <taxon>Bacteroidota</taxon>
        <taxon>Cytophagia</taxon>
        <taxon>Cytophagales</taxon>
        <taxon>Cytophagaceae</taxon>
        <taxon>Spirosoma</taxon>
    </lineage>
</organism>